<dbReference type="EMBL" id="CP089982">
    <property type="protein sequence ID" value="WXA93325.1"/>
    <property type="molecule type" value="Genomic_DNA"/>
</dbReference>
<gene>
    <name evidence="16" type="primary">sthA</name>
    <name evidence="16" type="ORF">LZC95_43590</name>
</gene>
<protein>
    <recommendedName>
        <fullName evidence="6">Soluble pyridine nucleotide transhydrogenase</fullName>
        <ecNumber evidence="5">1.6.1.1</ecNumber>
    </recommendedName>
    <alternativeName>
        <fullName evidence="13">NAD(P)(+) transhydrogenase [B-specific]</fullName>
    </alternativeName>
</protein>
<sequence>MLDLDLLVIGSGPSGQRAAVQAAKLGKKVALCEHSPRLGGVCMNTGTIPSKTFREAVLHLTGLRQRQLYGQSYHVKEDLTIADLIFHCEHVLKTQAEVVRDQLRRNGITVLRGRGRFIGPHDVEVESDNGTTHLRAKFIVLATGTEAARPPDVDVDGQTVITSDNVLGLNALPRTMTVVGAGVIGIEYASMFAALGVKVTLVDKRPRLLDFVDSEIAESLSYQMRGMGATLRLGEEVDKVQVEGPQRAVATLKSGKKIVSEVLLYSVGRVGTSATLQLDKAGLEADARGRVKVDKHFRTTVPHIYAVGDLIGFPALASTSSEQGRLAACHAFGLTAASMPELLPFGIYSVPEISMVGRHEEELTAEGIPYETGIARYREIVRGVMLGDDSGLLKLLFHRETRRLLGVHIIGTSATELVHIGQAVLAFGGTIDYFVGNVFNYPTFAECYKVAALDGYNKVGRSEDAAVTEPSE</sequence>
<evidence type="ECO:0000256" key="13">
    <source>
        <dbReference type="ARBA" id="ARBA00031183"/>
    </source>
</evidence>
<dbReference type="NCBIfam" id="NF003585">
    <property type="entry name" value="PRK05249.1"/>
    <property type="match status" value="1"/>
</dbReference>
<evidence type="ECO:0000313" key="16">
    <source>
        <dbReference type="EMBL" id="WXA93325.1"/>
    </source>
</evidence>
<dbReference type="PRINTS" id="PR00368">
    <property type="entry name" value="FADPNR"/>
</dbReference>
<feature type="domain" description="FAD/NAD(P)-binding" evidence="15">
    <location>
        <begin position="5"/>
        <end position="324"/>
    </location>
</feature>
<dbReference type="InterPro" id="IPR050151">
    <property type="entry name" value="Class-I_Pyr_Nuc-Dis_Oxidored"/>
</dbReference>
<evidence type="ECO:0000256" key="1">
    <source>
        <dbReference type="ARBA" id="ARBA00001974"/>
    </source>
</evidence>
<dbReference type="Proteomes" id="UP001379533">
    <property type="component" value="Chromosome"/>
</dbReference>
<comment type="similarity">
    <text evidence="4">Belongs to the class-I pyridine nucleotide-disulfide oxidoreductase family.</text>
</comment>
<dbReference type="SUPFAM" id="SSF55424">
    <property type="entry name" value="FAD/NAD-linked reductases, dimerisation (C-terminal) domain"/>
    <property type="match status" value="1"/>
</dbReference>
<proteinExistence type="inferred from homology"/>
<keyword evidence="9" id="KW-0274">FAD</keyword>
<organism evidence="16 17">
    <name type="scientific">Pendulispora brunnea</name>
    <dbReference type="NCBI Taxonomy" id="2905690"/>
    <lineage>
        <taxon>Bacteria</taxon>
        <taxon>Pseudomonadati</taxon>
        <taxon>Myxococcota</taxon>
        <taxon>Myxococcia</taxon>
        <taxon>Myxococcales</taxon>
        <taxon>Sorangiineae</taxon>
        <taxon>Pendulisporaceae</taxon>
        <taxon>Pendulispora</taxon>
    </lineage>
</organism>
<dbReference type="InterPro" id="IPR001100">
    <property type="entry name" value="Pyr_nuc-diS_OxRdtase"/>
</dbReference>
<reference evidence="16 17" key="1">
    <citation type="submission" date="2021-12" db="EMBL/GenBank/DDBJ databases">
        <title>Discovery of the Pendulisporaceae a myxobacterial family with distinct sporulation behavior and unique specialized metabolism.</title>
        <authorList>
            <person name="Garcia R."/>
            <person name="Popoff A."/>
            <person name="Bader C.D."/>
            <person name="Loehr J."/>
            <person name="Walesch S."/>
            <person name="Walt C."/>
            <person name="Boldt J."/>
            <person name="Bunk B."/>
            <person name="Haeckl F.J.F.P.J."/>
            <person name="Gunesch A.P."/>
            <person name="Birkelbach J."/>
            <person name="Nuebel U."/>
            <person name="Pietschmann T."/>
            <person name="Bach T."/>
            <person name="Mueller R."/>
        </authorList>
    </citation>
    <scope>NUCLEOTIDE SEQUENCE [LARGE SCALE GENOMIC DNA]</scope>
    <source>
        <strain evidence="16 17">MSr12523</strain>
    </source>
</reference>
<dbReference type="PIRSF" id="PIRSF000350">
    <property type="entry name" value="Mercury_reductase_MerA"/>
    <property type="match status" value="1"/>
</dbReference>
<keyword evidence="10" id="KW-0521">NADP</keyword>
<dbReference type="EC" id="1.6.1.1" evidence="5"/>
<evidence type="ECO:0000256" key="3">
    <source>
        <dbReference type="ARBA" id="ARBA00004496"/>
    </source>
</evidence>
<evidence type="ECO:0000259" key="14">
    <source>
        <dbReference type="Pfam" id="PF02852"/>
    </source>
</evidence>
<dbReference type="InterPro" id="IPR016156">
    <property type="entry name" value="FAD/NAD-linked_Rdtase_dimer_sf"/>
</dbReference>
<evidence type="ECO:0000256" key="6">
    <source>
        <dbReference type="ARBA" id="ARBA00016603"/>
    </source>
</evidence>
<evidence type="ECO:0000259" key="15">
    <source>
        <dbReference type="Pfam" id="PF07992"/>
    </source>
</evidence>
<dbReference type="RefSeq" id="WP_394843926.1">
    <property type="nucleotide sequence ID" value="NZ_CP089982.1"/>
</dbReference>
<dbReference type="Pfam" id="PF02852">
    <property type="entry name" value="Pyr_redox_dim"/>
    <property type="match status" value="1"/>
</dbReference>
<evidence type="ECO:0000313" key="17">
    <source>
        <dbReference type="Proteomes" id="UP001379533"/>
    </source>
</evidence>
<comment type="function">
    <text evidence="2">Conversion of NADPH, generated by peripheral catabolic pathways, to NADH, which can enter the respiratory chain for energy generation.</text>
</comment>
<dbReference type="InterPro" id="IPR036188">
    <property type="entry name" value="FAD/NAD-bd_sf"/>
</dbReference>
<dbReference type="PANTHER" id="PTHR22912">
    <property type="entry name" value="DISULFIDE OXIDOREDUCTASE"/>
    <property type="match status" value="1"/>
</dbReference>
<evidence type="ECO:0000256" key="10">
    <source>
        <dbReference type="ARBA" id="ARBA00022857"/>
    </source>
</evidence>
<dbReference type="Gene3D" id="3.50.50.60">
    <property type="entry name" value="FAD/NAD(P)-binding domain"/>
    <property type="match status" value="2"/>
</dbReference>
<dbReference type="Pfam" id="PF07992">
    <property type="entry name" value="Pyr_redox_2"/>
    <property type="match status" value="1"/>
</dbReference>
<evidence type="ECO:0000256" key="5">
    <source>
        <dbReference type="ARBA" id="ARBA00012772"/>
    </source>
</evidence>
<keyword evidence="7" id="KW-0963">Cytoplasm</keyword>
<keyword evidence="8" id="KW-0285">Flavoprotein</keyword>
<evidence type="ECO:0000256" key="8">
    <source>
        <dbReference type="ARBA" id="ARBA00022630"/>
    </source>
</evidence>
<dbReference type="GO" id="GO:0003957">
    <property type="term" value="F:NAD(P)+ transhydrogenase (Si-specific) activity"/>
    <property type="evidence" value="ECO:0007669"/>
    <property type="project" value="UniProtKB-EC"/>
</dbReference>
<dbReference type="PANTHER" id="PTHR22912:SF93">
    <property type="entry name" value="SOLUBLE PYRIDINE NUCLEOTIDE TRANSHYDROGENASE"/>
    <property type="match status" value="1"/>
</dbReference>
<dbReference type="SUPFAM" id="SSF51905">
    <property type="entry name" value="FAD/NAD(P)-binding domain"/>
    <property type="match status" value="1"/>
</dbReference>
<feature type="domain" description="Pyridine nucleotide-disulphide oxidoreductase dimerisation" evidence="14">
    <location>
        <begin position="344"/>
        <end position="451"/>
    </location>
</feature>
<keyword evidence="12" id="KW-0520">NAD</keyword>
<keyword evidence="17" id="KW-1185">Reference proteome</keyword>
<dbReference type="PRINTS" id="PR00411">
    <property type="entry name" value="PNDRDTASEI"/>
</dbReference>
<comment type="cofactor">
    <cofactor evidence="1">
        <name>FAD</name>
        <dbReference type="ChEBI" id="CHEBI:57692"/>
    </cofactor>
</comment>
<evidence type="ECO:0000256" key="2">
    <source>
        <dbReference type="ARBA" id="ARBA00002842"/>
    </source>
</evidence>
<evidence type="ECO:0000256" key="7">
    <source>
        <dbReference type="ARBA" id="ARBA00022490"/>
    </source>
</evidence>
<evidence type="ECO:0000256" key="11">
    <source>
        <dbReference type="ARBA" id="ARBA00023002"/>
    </source>
</evidence>
<accession>A0ABZ2K704</accession>
<comment type="subcellular location">
    <subcellularLocation>
        <location evidence="3">Cytoplasm</location>
    </subcellularLocation>
</comment>
<dbReference type="InterPro" id="IPR004099">
    <property type="entry name" value="Pyr_nucl-diS_OxRdtase_dimer"/>
</dbReference>
<evidence type="ECO:0000256" key="9">
    <source>
        <dbReference type="ARBA" id="ARBA00022827"/>
    </source>
</evidence>
<evidence type="ECO:0000256" key="4">
    <source>
        <dbReference type="ARBA" id="ARBA00007532"/>
    </source>
</evidence>
<keyword evidence="11 16" id="KW-0560">Oxidoreductase</keyword>
<name>A0ABZ2K704_9BACT</name>
<dbReference type="Gene3D" id="3.30.390.30">
    <property type="match status" value="1"/>
</dbReference>
<evidence type="ECO:0000256" key="12">
    <source>
        <dbReference type="ARBA" id="ARBA00023027"/>
    </source>
</evidence>
<dbReference type="InterPro" id="IPR023753">
    <property type="entry name" value="FAD/NAD-binding_dom"/>
</dbReference>